<dbReference type="EMBL" id="PXOG01000185">
    <property type="protein sequence ID" value="RGP69245.1"/>
    <property type="molecule type" value="Genomic_DNA"/>
</dbReference>
<dbReference type="AlphaFoldDB" id="A0A395SAI4"/>
<reference evidence="2 3" key="1">
    <citation type="journal article" date="2018" name="PLoS Pathog.">
        <title>Evolution of structural diversity of trichothecenes, a family of toxins produced by plant pathogenic and entomopathogenic fungi.</title>
        <authorList>
            <person name="Proctor R.H."/>
            <person name="McCormick S.P."/>
            <person name="Kim H.S."/>
            <person name="Cardoza R.E."/>
            <person name="Stanley A.M."/>
            <person name="Lindo L."/>
            <person name="Kelly A."/>
            <person name="Brown D.W."/>
            <person name="Lee T."/>
            <person name="Vaughan M.M."/>
            <person name="Alexander N.J."/>
            <person name="Busman M."/>
            <person name="Gutierrez S."/>
        </authorList>
    </citation>
    <scope>NUCLEOTIDE SEQUENCE [LARGE SCALE GENOMIC DNA]</scope>
    <source>
        <strain evidence="2 3">NRRL 20695</strain>
    </source>
</reference>
<name>A0A395SAI4_9HYPO</name>
<organism evidence="2 3">
    <name type="scientific">Fusarium longipes</name>
    <dbReference type="NCBI Taxonomy" id="694270"/>
    <lineage>
        <taxon>Eukaryota</taxon>
        <taxon>Fungi</taxon>
        <taxon>Dikarya</taxon>
        <taxon>Ascomycota</taxon>
        <taxon>Pezizomycotina</taxon>
        <taxon>Sordariomycetes</taxon>
        <taxon>Hypocreomycetidae</taxon>
        <taxon>Hypocreales</taxon>
        <taxon>Nectriaceae</taxon>
        <taxon>Fusarium</taxon>
    </lineage>
</organism>
<dbReference type="Proteomes" id="UP000266234">
    <property type="component" value="Unassembled WGS sequence"/>
</dbReference>
<evidence type="ECO:0000256" key="1">
    <source>
        <dbReference type="SAM" id="MobiDB-lite"/>
    </source>
</evidence>
<evidence type="ECO:0000313" key="2">
    <source>
        <dbReference type="EMBL" id="RGP69245.1"/>
    </source>
</evidence>
<protein>
    <submittedName>
        <fullName evidence="2">Uncharacterized protein</fullName>
    </submittedName>
</protein>
<comment type="caution">
    <text evidence="2">The sequence shown here is derived from an EMBL/GenBank/DDBJ whole genome shotgun (WGS) entry which is preliminary data.</text>
</comment>
<sequence>MWCEAISQGISRQSLNQPDANRHGAASSHNLSSESQTVSLIIANDNTTAVTAADPDFPTLESVRSTERHSEEGGEYIEVEEKAACIERLKHERQNLYDLRTEYDTDQVTIDIDAANAAVHLAKEHVSTCTAIRTAKLKALRLMKKQAKALQPHVPPEFDVVIEQMVTAVAKARQDESDAKDRLTEKTTERQNAIDEKEWHKRYDAHVREKIKESEARVSEEESALDMFDIVERLGKAGFKGLRRASSQELKTWCTWLKAFDIKQ</sequence>
<feature type="region of interest" description="Disordered" evidence="1">
    <location>
        <begin position="13"/>
        <end position="32"/>
    </location>
</feature>
<gene>
    <name evidence="2" type="ORF">FLONG3_7881</name>
</gene>
<evidence type="ECO:0000313" key="3">
    <source>
        <dbReference type="Proteomes" id="UP000266234"/>
    </source>
</evidence>
<proteinExistence type="predicted"/>
<keyword evidence="3" id="KW-1185">Reference proteome</keyword>
<accession>A0A395SAI4</accession>